<protein>
    <submittedName>
        <fullName evidence="2">Uncharacterized protein</fullName>
    </submittedName>
</protein>
<dbReference type="Proteomes" id="UP000291084">
    <property type="component" value="Chromosome 2"/>
</dbReference>
<evidence type="ECO:0000313" key="3">
    <source>
        <dbReference type="Proteomes" id="UP000291084"/>
    </source>
</evidence>
<accession>A0A0S3RGI7</accession>
<sequence length="102" mass="10856">DLVRWRCEIASRSRPVAERDRVQISSGGGARSRPVAEKDRVQIASRGEARSRPVAVLIGGGVRVVGVGGVTGLGVGQRRCGHGLWGRDGGIGFRGSRLDVRR</sequence>
<organism evidence="2 3">
    <name type="scientific">Vigna angularis var. angularis</name>
    <dbReference type="NCBI Taxonomy" id="157739"/>
    <lineage>
        <taxon>Eukaryota</taxon>
        <taxon>Viridiplantae</taxon>
        <taxon>Streptophyta</taxon>
        <taxon>Embryophyta</taxon>
        <taxon>Tracheophyta</taxon>
        <taxon>Spermatophyta</taxon>
        <taxon>Magnoliopsida</taxon>
        <taxon>eudicotyledons</taxon>
        <taxon>Gunneridae</taxon>
        <taxon>Pentapetalae</taxon>
        <taxon>rosids</taxon>
        <taxon>fabids</taxon>
        <taxon>Fabales</taxon>
        <taxon>Fabaceae</taxon>
        <taxon>Papilionoideae</taxon>
        <taxon>50 kb inversion clade</taxon>
        <taxon>NPAAA clade</taxon>
        <taxon>indigoferoid/millettioid clade</taxon>
        <taxon>Phaseoleae</taxon>
        <taxon>Vigna</taxon>
    </lineage>
</organism>
<name>A0A0S3RGI7_PHAAN</name>
<keyword evidence="3" id="KW-1185">Reference proteome</keyword>
<dbReference type="AlphaFoldDB" id="A0A0S3RGI7"/>
<proteinExistence type="predicted"/>
<dbReference type="EMBL" id="AP015035">
    <property type="protein sequence ID" value="BAT79601.1"/>
    <property type="molecule type" value="Genomic_DNA"/>
</dbReference>
<gene>
    <name evidence="2" type="primary">Vigan.02G251200</name>
    <name evidence="2" type="ORF">VIGAN_02251200</name>
</gene>
<evidence type="ECO:0000313" key="2">
    <source>
        <dbReference type="EMBL" id="BAT79601.1"/>
    </source>
</evidence>
<feature type="non-terminal residue" evidence="2">
    <location>
        <position position="1"/>
    </location>
</feature>
<reference evidence="2 3" key="1">
    <citation type="journal article" date="2015" name="Sci. Rep.">
        <title>The power of single molecule real-time sequencing technology in the de novo assembly of a eukaryotic genome.</title>
        <authorList>
            <person name="Sakai H."/>
            <person name="Naito K."/>
            <person name="Ogiso-Tanaka E."/>
            <person name="Takahashi Y."/>
            <person name="Iseki K."/>
            <person name="Muto C."/>
            <person name="Satou K."/>
            <person name="Teruya K."/>
            <person name="Shiroma A."/>
            <person name="Shimoji M."/>
            <person name="Hirano T."/>
            <person name="Itoh T."/>
            <person name="Kaga A."/>
            <person name="Tomooka N."/>
        </authorList>
    </citation>
    <scope>NUCLEOTIDE SEQUENCE [LARGE SCALE GENOMIC DNA]</scope>
    <source>
        <strain evidence="3">cv. Shumari</strain>
    </source>
</reference>
<evidence type="ECO:0000256" key="1">
    <source>
        <dbReference type="SAM" id="MobiDB-lite"/>
    </source>
</evidence>
<feature type="region of interest" description="Disordered" evidence="1">
    <location>
        <begin position="19"/>
        <end position="39"/>
    </location>
</feature>